<dbReference type="SUPFAM" id="SSF57095">
    <property type="entry name" value="Scorpion toxin-like"/>
    <property type="match status" value="1"/>
</dbReference>
<feature type="chain" id="PRO_5040214928" evidence="1">
    <location>
        <begin position="23"/>
        <end position="70"/>
    </location>
</feature>
<keyword evidence="1" id="KW-0732">Signal</keyword>
<dbReference type="AlphaFoldDB" id="A0A9P0LLC2"/>
<dbReference type="GO" id="GO:0051707">
    <property type="term" value="P:response to other organism"/>
    <property type="evidence" value="ECO:0007669"/>
    <property type="project" value="UniProtKB-ARBA"/>
</dbReference>
<accession>A0A9P0LLC2</accession>
<organism evidence="2 3">
    <name type="scientific">Acanthoscelides obtectus</name>
    <name type="common">Bean weevil</name>
    <name type="synonym">Bruchus obtectus</name>
    <dbReference type="NCBI Taxonomy" id="200917"/>
    <lineage>
        <taxon>Eukaryota</taxon>
        <taxon>Metazoa</taxon>
        <taxon>Ecdysozoa</taxon>
        <taxon>Arthropoda</taxon>
        <taxon>Hexapoda</taxon>
        <taxon>Insecta</taxon>
        <taxon>Pterygota</taxon>
        <taxon>Neoptera</taxon>
        <taxon>Endopterygota</taxon>
        <taxon>Coleoptera</taxon>
        <taxon>Polyphaga</taxon>
        <taxon>Cucujiformia</taxon>
        <taxon>Chrysomeloidea</taxon>
        <taxon>Chrysomelidae</taxon>
        <taxon>Bruchinae</taxon>
        <taxon>Bruchini</taxon>
        <taxon>Acanthoscelides</taxon>
    </lineage>
</organism>
<sequence length="70" mass="8007">MKFILSIFAVVALMALFVVAEAEEVAPRLFQGFDSHPKTKCIDEECYESCKEQSYIFGFCVKEKCQCFPL</sequence>
<name>A0A9P0LLC2_ACAOB</name>
<keyword evidence="3" id="KW-1185">Reference proteome</keyword>
<dbReference type="Gene3D" id="3.30.30.10">
    <property type="entry name" value="Knottin, scorpion toxin-like"/>
    <property type="match status" value="1"/>
</dbReference>
<dbReference type="EMBL" id="CAKOFQ010007429">
    <property type="protein sequence ID" value="CAH2000915.1"/>
    <property type="molecule type" value="Genomic_DNA"/>
</dbReference>
<protein>
    <submittedName>
        <fullName evidence="2">Uncharacterized protein</fullName>
    </submittedName>
</protein>
<evidence type="ECO:0000256" key="1">
    <source>
        <dbReference type="SAM" id="SignalP"/>
    </source>
</evidence>
<proteinExistence type="predicted"/>
<dbReference type="Proteomes" id="UP001152888">
    <property type="component" value="Unassembled WGS sequence"/>
</dbReference>
<comment type="caution">
    <text evidence="2">The sequence shown here is derived from an EMBL/GenBank/DDBJ whole genome shotgun (WGS) entry which is preliminary data.</text>
</comment>
<feature type="signal peptide" evidence="1">
    <location>
        <begin position="1"/>
        <end position="22"/>
    </location>
</feature>
<dbReference type="InterPro" id="IPR036574">
    <property type="entry name" value="Scorpion_toxin-like_sf"/>
</dbReference>
<evidence type="ECO:0000313" key="3">
    <source>
        <dbReference type="Proteomes" id="UP001152888"/>
    </source>
</evidence>
<gene>
    <name evidence="2" type="ORF">ACAOBT_LOCUS25875</name>
</gene>
<reference evidence="2" key="1">
    <citation type="submission" date="2022-03" db="EMBL/GenBank/DDBJ databases">
        <authorList>
            <person name="Sayadi A."/>
        </authorList>
    </citation>
    <scope>NUCLEOTIDE SEQUENCE</scope>
</reference>
<evidence type="ECO:0000313" key="2">
    <source>
        <dbReference type="EMBL" id="CAH2000915.1"/>
    </source>
</evidence>